<feature type="transmembrane region" description="Helical" evidence="8">
    <location>
        <begin position="7"/>
        <end position="25"/>
    </location>
</feature>
<dbReference type="InterPro" id="IPR010065">
    <property type="entry name" value="AA_ABC_transptr_permease_3TM"/>
</dbReference>
<keyword evidence="11" id="KW-1185">Reference proteome</keyword>
<dbReference type="PANTHER" id="PTHR30614:SF0">
    <property type="entry name" value="L-CYSTINE TRANSPORT SYSTEM PERMEASE PROTEIN TCYL"/>
    <property type="match status" value="1"/>
</dbReference>
<feature type="transmembrane region" description="Helical" evidence="8">
    <location>
        <begin position="253"/>
        <end position="275"/>
    </location>
</feature>
<comment type="subcellular location">
    <subcellularLocation>
        <location evidence="1 8">Cell membrane</location>
        <topology evidence="1 8">Multi-pass membrane protein</topology>
    </subcellularLocation>
</comment>
<keyword evidence="7 8" id="KW-0472">Membrane</keyword>
<dbReference type="PROSITE" id="PS50928">
    <property type="entry name" value="ABC_TM1"/>
    <property type="match status" value="1"/>
</dbReference>
<reference evidence="10" key="1">
    <citation type="submission" date="2021-01" db="EMBL/GenBank/DDBJ databases">
        <title>Whole genome shotgun sequence of Actinoplanes rishiriensis NBRC 108556.</title>
        <authorList>
            <person name="Komaki H."/>
            <person name="Tamura T."/>
        </authorList>
    </citation>
    <scope>NUCLEOTIDE SEQUENCE</scope>
    <source>
        <strain evidence="10">NBRC 108556</strain>
    </source>
</reference>
<evidence type="ECO:0000256" key="8">
    <source>
        <dbReference type="RuleBase" id="RU363032"/>
    </source>
</evidence>
<comment type="similarity">
    <text evidence="8">Belongs to the binding-protein-dependent transport system permease family.</text>
</comment>
<evidence type="ECO:0000256" key="6">
    <source>
        <dbReference type="ARBA" id="ARBA00022989"/>
    </source>
</evidence>
<feature type="transmembrane region" description="Helical" evidence="8">
    <location>
        <begin position="152"/>
        <end position="172"/>
    </location>
</feature>
<dbReference type="Pfam" id="PF00528">
    <property type="entry name" value="BPD_transp_1"/>
    <property type="match status" value="1"/>
</dbReference>
<dbReference type="NCBIfam" id="TIGR01726">
    <property type="entry name" value="HEQRo_perm_3TM"/>
    <property type="match status" value="1"/>
</dbReference>
<keyword evidence="5" id="KW-0029">Amino-acid transport</keyword>
<dbReference type="GO" id="GO:0006865">
    <property type="term" value="P:amino acid transport"/>
    <property type="evidence" value="ECO:0007669"/>
    <property type="project" value="UniProtKB-KW"/>
</dbReference>
<organism evidence="10 11">
    <name type="scientific">Paractinoplanes rishiriensis</name>
    <dbReference type="NCBI Taxonomy" id="1050105"/>
    <lineage>
        <taxon>Bacteria</taxon>
        <taxon>Bacillati</taxon>
        <taxon>Actinomycetota</taxon>
        <taxon>Actinomycetes</taxon>
        <taxon>Micromonosporales</taxon>
        <taxon>Micromonosporaceae</taxon>
        <taxon>Paractinoplanes</taxon>
    </lineage>
</organism>
<accession>A0A919K1K7</accession>
<evidence type="ECO:0000259" key="9">
    <source>
        <dbReference type="PROSITE" id="PS50928"/>
    </source>
</evidence>
<dbReference type="InterPro" id="IPR035906">
    <property type="entry name" value="MetI-like_sf"/>
</dbReference>
<evidence type="ECO:0000256" key="4">
    <source>
        <dbReference type="ARBA" id="ARBA00022692"/>
    </source>
</evidence>
<dbReference type="Proteomes" id="UP000636960">
    <property type="component" value="Unassembled WGS sequence"/>
</dbReference>
<dbReference type="PANTHER" id="PTHR30614">
    <property type="entry name" value="MEMBRANE COMPONENT OF AMINO ACID ABC TRANSPORTER"/>
    <property type="match status" value="1"/>
</dbReference>
<dbReference type="SUPFAM" id="SSF161098">
    <property type="entry name" value="MetI-like"/>
    <property type="match status" value="1"/>
</dbReference>
<evidence type="ECO:0000313" key="11">
    <source>
        <dbReference type="Proteomes" id="UP000636960"/>
    </source>
</evidence>
<dbReference type="AlphaFoldDB" id="A0A919K1K7"/>
<dbReference type="Gene3D" id="1.10.3720.10">
    <property type="entry name" value="MetI-like"/>
    <property type="match status" value="1"/>
</dbReference>
<keyword evidence="2 8" id="KW-0813">Transport</keyword>
<keyword evidence="6 8" id="KW-1133">Transmembrane helix</keyword>
<proteinExistence type="inferred from homology"/>
<evidence type="ECO:0000256" key="5">
    <source>
        <dbReference type="ARBA" id="ARBA00022970"/>
    </source>
</evidence>
<protein>
    <submittedName>
        <fullName evidence="10">Amino acid ABC transporter permease</fullName>
    </submittedName>
</protein>
<dbReference type="CDD" id="cd06261">
    <property type="entry name" value="TM_PBP2"/>
    <property type="match status" value="1"/>
</dbReference>
<feature type="domain" description="ABC transmembrane type-1" evidence="9">
    <location>
        <begin position="56"/>
        <end position="276"/>
    </location>
</feature>
<feature type="transmembrane region" description="Helical" evidence="8">
    <location>
        <begin position="60"/>
        <end position="80"/>
    </location>
</feature>
<dbReference type="InterPro" id="IPR000515">
    <property type="entry name" value="MetI-like"/>
</dbReference>
<evidence type="ECO:0000256" key="3">
    <source>
        <dbReference type="ARBA" id="ARBA00022475"/>
    </source>
</evidence>
<dbReference type="InterPro" id="IPR043429">
    <property type="entry name" value="ArtM/GltK/GlnP/TcyL/YhdX-like"/>
</dbReference>
<evidence type="ECO:0000256" key="1">
    <source>
        <dbReference type="ARBA" id="ARBA00004651"/>
    </source>
</evidence>
<evidence type="ECO:0000256" key="2">
    <source>
        <dbReference type="ARBA" id="ARBA00022448"/>
    </source>
</evidence>
<comment type="caution">
    <text evidence="10">The sequence shown here is derived from an EMBL/GenBank/DDBJ whole genome shotgun (WGS) entry which is preliminary data.</text>
</comment>
<dbReference type="GO" id="GO:0043190">
    <property type="term" value="C:ATP-binding cassette (ABC) transporter complex"/>
    <property type="evidence" value="ECO:0007669"/>
    <property type="project" value="InterPro"/>
</dbReference>
<dbReference type="EMBL" id="BOMV01000053">
    <property type="protein sequence ID" value="GIE96963.1"/>
    <property type="molecule type" value="Genomic_DNA"/>
</dbReference>
<evidence type="ECO:0000256" key="7">
    <source>
        <dbReference type="ARBA" id="ARBA00023136"/>
    </source>
</evidence>
<name>A0A919K1K7_9ACTN</name>
<evidence type="ECO:0000313" key="10">
    <source>
        <dbReference type="EMBL" id="GIE96963.1"/>
    </source>
</evidence>
<feature type="transmembrane region" description="Helical" evidence="8">
    <location>
        <begin position="101"/>
        <end position="118"/>
    </location>
</feature>
<gene>
    <name evidence="10" type="ORF">Ari01nite_44280</name>
</gene>
<keyword evidence="3" id="KW-1003">Cell membrane</keyword>
<dbReference type="GO" id="GO:0022857">
    <property type="term" value="F:transmembrane transporter activity"/>
    <property type="evidence" value="ECO:0007669"/>
    <property type="project" value="InterPro"/>
</dbReference>
<sequence>MRHPGRWLTIAVLGVLTAMFLHVLLTNEQFRWSFIFLSYEPGKRGVMFTEPVLAGLRGTLLLTVWSMLIGIVLGVIIAIMRLSDNPILRAVAFGYTWFFRAVPRLVLCVLFGNLNILWDRIGFGLPFDQQIGRLFGIDDLNAQFYSIRASDLLAGFVAGMLALGLSEAAYMAEIVRAGIQSIDPGQSEAAVALGLSRSQVLRRVVLPQAMRVIVPPTGNEVIAMVKDTSLVAFVPLSIELFFQLNAIKARTFVVFPVLVAAVIWYLIICTVLMAAQFFVERHFSKGYGATGRARQRLRDIQVEQGGRITPESGAT</sequence>
<keyword evidence="4 8" id="KW-0812">Transmembrane</keyword>